<feature type="domain" description="LysM" evidence="1">
    <location>
        <begin position="260"/>
        <end position="307"/>
    </location>
</feature>
<feature type="domain" description="LysM" evidence="1">
    <location>
        <begin position="210"/>
        <end position="254"/>
    </location>
</feature>
<evidence type="ECO:0000313" key="2">
    <source>
        <dbReference type="EMBL" id="SOR80571.1"/>
    </source>
</evidence>
<proteinExistence type="predicted"/>
<keyword evidence="2" id="KW-0378">Hydrolase</keyword>
<organism evidence="2 3">
    <name type="scientific">Streptomyces chartreusis NRRL 3882</name>
    <dbReference type="NCBI Taxonomy" id="1079985"/>
    <lineage>
        <taxon>Bacteria</taxon>
        <taxon>Bacillati</taxon>
        <taxon>Actinomycetota</taxon>
        <taxon>Actinomycetes</taxon>
        <taxon>Kitasatosporales</taxon>
        <taxon>Streptomycetaceae</taxon>
        <taxon>Streptomyces</taxon>
    </lineage>
</organism>
<dbReference type="CDD" id="cd06583">
    <property type="entry name" value="PGRP"/>
    <property type="match status" value="1"/>
</dbReference>
<gene>
    <name evidence="2" type="ORF">SCNRRL3882_4026</name>
</gene>
<sequence>MAIPLSASRLVEILRAEGLTVHEVRWWRTHNRNSKGPWGPVNGVMIHHTVTSGTAASVDICYDGYSGLPGPLCHGVIDMQGHVHLVGNGRANHAGSGDGDVLAAVVDERSLPADNETDTDGNRHFYGFECINLGNGRDPWPAEQLLAIEKVSAAICRYHGWNERSVIGHLEWQPGKVDPRGFTMTSMRSRIRARLGKKPTPGGSSGSAGVTYTVRKGDTLWSIARAHVVTVPAIVDANDLDDPSSISVGQKLKIPGGTTTTYRVTRGDTLWSIAASRLGDGSRWREIATLNRLKDADDLSIGQTLKLPKK</sequence>
<dbReference type="EC" id="3.4.19.11" evidence="2"/>
<dbReference type="InterPro" id="IPR036779">
    <property type="entry name" value="LysM_dom_sf"/>
</dbReference>
<dbReference type="SUPFAM" id="SSF54106">
    <property type="entry name" value="LysM domain"/>
    <property type="match status" value="2"/>
</dbReference>
<dbReference type="PANTHER" id="PTHR33734">
    <property type="entry name" value="LYSM DOMAIN-CONTAINING GPI-ANCHORED PROTEIN 2"/>
    <property type="match status" value="1"/>
</dbReference>
<dbReference type="EMBL" id="LT963352">
    <property type="protein sequence ID" value="SOR80571.1"/>
    <property type="molecule type" value="Genomic_DNA"/>
</dbReference>
<dbReference type="CDD" id="cd00118">
    <property type="entry name" value="LysM"/>
    <property type="match status" value="2"/>
</dbReference>
<dbReference type="GO" id="GO:0009253">
    <property type="term" value="P:peptidoglycan catabolic process"/>
    <property type="evidence" value="ECO:0007669"/>
    <property type="project" value="InterPro"/>
</dbReference>
<dbReference type="PANTHER" id="PTHR33734:SF22">
    <property type="entry name" value="MEMBRANE-BOUND LYTIC MUREIN TRANSGLYCOSYLASE D"/>
    <property type="match status" value="1"/>
</dbReference>
<dbReference type="Gene3D" id="3.10.350.10">
    <property type="entry name" value="LysM domain"/>
    <property type="match status" value="2"/>
</dbReference>
<dbReference type="InterPro" id="IPR018392">
    <property type="entry name" value="LysM"/>
</dbReference>
<dbReference type="SMART" id="SM00644">
    <property type="entry name" value="Ami_2"/>
    <property type="match status" value="1"/>
</dbReference>
<dbReference type="SMART" id="SM00257">
    <property type="entry name" value="LysM"/>
    <property type="match status" value="2"/>
</dbReference>
<dbReference type="Pfam" id="PF01476">
    <property type="entry name" value="LysM"/>
    <property type="match status" value="2"/>
</dbReference>
<accession>A0A2N9BB34</accession>
<protein>
    <submittedName>
        <fullName evidence="2">Gamma-D-glutamyl-L-diamino acid endopeptidase 1</fullName>
        <ecNumber evidence="2">3.4.19.11</ecNumber>
    </submittedName>
</protein>
<dbReference type="InterPro" id="IPR036505">
    <property type="entry name" value="Amidase/PGRP_sf"/>
</dbReference>
<dbReference type="InterPro" id="IPR002502">
    <property type="entry name" value="Amidase_domain"/>
</dbReference>
<dbReference type="Pfam" id="PF01510">
    <property type="entry name" value="Amidase_2"/>
    <property type="match status" value="1"/>
</dbReference>
<evidence type="ECO:0000259" key="1">
    <source>
        <dbReference type="PROSITE" id="PS51782"/>
    </source>
</evidence>
<dbReference type="AlphaFoldDB" id="A0A2N9BB34"/>
<dbReference type="Proteomes" id="UP000235464">
    <property type="component" value="Chromosome I"/>
</dbReference>
<dbReference type="Gene3D" id="3.40.80.10">
    <property type="entry name" value="Peptidoglycan recognition protein-like"/>
    <property type="match status" value="1"/>
</dbReference>
<evidence type="ECO:0000313" key="3">
    <source>
        <dbReference type="Proteomes" id="UP000235464"/>
    </source>
</evidence>
<name>A0A2N9BB34_STRCX</name>
<dbReference type="RefSeq" id="WP_010032642.1">
    <property type="nucleotide sequence ID" value="NZ_LT962942.1"/>
</dbReference>
<dbReference type="SUPFAM" id="SSF55846">
    <property type="entry name" value="N-acetylmuramoyl-L-alanine amidase-like"/>
    <property type="match status" value="1"/>
</dbReference>
<dbReference type="GO" id="GO:0008745">
    <property type="term" value="F:N-acetylmuramoyl-L-alanine amidase activity"/>
    <property type="evidence" value="ECO:0007669"/>
    <property type="project" value="InterPro"/>
</dbReference>
<reference evidence="3" key="1">
    <citation type="submission" date="2017-11" db="EMBL/GenBank/DDBJ databases">
        <authorList>
            <person name="Wibberg D."/>
        </authorList>
    </citation>
    <scope>NUCLEOTIDE SEQUENCE [LARGE SCALE GENOMIC DNA]</scope>
</reference>
<keyword evidence="3" id="KW-1185">Reference proteome</keyword>
<dbReference type="GO" id="GO:0008932">
    <property type="term" value="F:lytic endotransglycosylase activity"/>
    <property type="evidence" value="ECO:0007669"/>
    <property type="project" value="TreeGrafter"/>
</dbReference>
<dbReference type="PROSITE" id="PS51782">
    <property type="entry name" value="LYSM"/>
    <property type="match status" value="2"/>
</dbReference>